<dbReference type="InterPro" id="IPR011057">
    <property type="entry name" value="Mss4-like_sf"/>
</dbReference>
<evidence type="ECO:0000256" key="1">
    <source>
        <dbReference type="ARBA" id="ARBA00005495"/>
    </source>
</evidence>
<evidence type="ECO:0000313" key="6">
    <source>
        <dbReference type="Proteomes" id="UP000829685"/>
    </source>
</evidence>
<dbReference type="PROSITE" id="PS51891">
    <property type="entry name" value="CENP_V_GFA"/>
    <property type="match status" value="1"/>
</dbReference>
<comment type="similarity">
    <text evidence="1">Belongs to the Gfa family.</text>
</comment>
<dbReference type="AlphaFoldDB" id="A0A9Q0ARN4"/>
<dbReference type="GO" id="GO:0016846">
    <property type="term" value="F:carbon-sulfur lyase activity"/>
    <property type="evidence" value="ECO:0007669"/>
    <property type="project" value="InterPro"/>
</dbReference>
<evidence type="ECO:0000256" key="3">
    <source>
        <dbReference type="ARBA" id="ARBA00022833"/>
    </source>
</evidence>
<organism evidence="5 6">
    <name type="scientific">Neoarthrinium moseri</name>
    <dbReference type="NCBI Taxonomy" id="1658444"/>
    <lineage>
        <taxon>Eukaryota</taxon>
        <taxon>Fungi</taxon>
        <taxon>Dikarya</taxon>
        <taxon>Ascomycota</taxon>
        <taxon>Pezizomycotina</taxon>
        <taxon>Sordariomycetes</taxon>
        <taxon>Xylariomycetidae</taxon>
        <taxon>Amphisphaeriales</taxon>
        <taxon>Apiosporaceae</taxon>
        <taxon>Neoarthrinium</taxon>
    </lineage>
</organism>
<accession>A0A9Q0ARN4</accession>
<keyword evidence="2" id="KW-0479">Metal-binding</keyword>
<dbReference type="PANTHER" id="PTHR28620">
    <property type="entry name" value="CENTROMERE PROTEIN V"/>
    <property type="match status" value="1"/>
</dbReference>
<sequence>MTEKITYRGNCHCAKYRFEVDLPEIKTGVSCNCVACFKTGILWAFPAQGDFRVSRNDSLLTQTRHGATLEHKIRTLLDVNPFKLEIQESHHPAAKLTEAEPAVDAEGLKLYTGSCTCGSISLTLKTKPLPEVEVKEDNCSICVRNAYVGVYPQKPQVDIIKGQDLASVYSFGRKFSGKRFCGSCGVNIWDDLYGPPKELVATWPEARQAMVARNLRIRPLSVRALDGVEWDQLKIERTDEGTEGYVVD</sequence>
<proteinExistence type="inferred from homology"/>
<gene>
    <name evidence="5" type="ORF">JX265_004471</name>
</gene>
<comment type="caution">
    <text evidence="5">The sequence shown here is derived from an EMBL/GenBank/DDBJ whole genome shotgun (WGS) entry which is preliminary data.</text>
</comment>
<protein>
    <recommendedName>
        <fullName evidence="4">CENP-V/GFA domain-containing protein</fullName>
    </recommendedName>
</protein>
<dbReference type="InterPro" id="IPR006913">
    <property type="entry name" value="CENP-V/GFA"/>
</dbReference>
<dbReference type="Pfam" id="PF04828">
    <property type="entry name" value="GFA"/>
    <property type="match status" value="1"/>
</dbReference>
<feature type="domain" description="CENP-V/GFA" evidence="4">
    <location>
        <begin position="111"/>
        <end position="231"/>
    </location>
</feature>
<dbReference type="EMBL" id="JAFIMR010000008">
    <property type="protein sequence ID" value="KAI1875413.1"/>
    <property type="molecule type" value="Genomic_DNA"/>
</dbReference>
<name>A0A9Q0ARN4_9PEZI</name>
<keyword evidence="6" id="KW-1185">Reference proteome</keyword>
<reference evidence="5" key="1">
    <citation type="submission" date="2021-03" db="EMBL/GenBank/DDBJ databases">
        <title>Revisited historic fungal species revealed as producer of novel bioactive compounds through whole genome sequencing and comparative genomics.</title>
        <authorList>
            <person name="Vignolle G.A."/>
            <person name="Hochenegger N."/>
            <person name="Mach R.L."/>
            <person name="Mach-Aigner A.R."/>
            <person name="Javad Rahimi M."/>
            <person name="Salim K.A."/>
            <person name="Chan C.M."/>
            <person name="Lim L.B.L."/>
            <person name="Cai F."/>
            <person name="Druzhinina I.S."/>
            <person name="U'Ren J.M."/>
            <person name="Derntl C."/>
        </authorList>
    </citation>
    <scope>NUCLEOTIDE SEQUENCE</scope>
    <source>
        <strain evidence="5">TUCIM 5799</strain>
    </source>
</reference>
<dbReference type="GO" id="GO:0046872">
    <property type="term" value="F:metal ion binding"/>
    <property type="evidence" value="ECO:0007669"/>
    <property type="project" value="UniProtKB-KW"/>
</dbReference>
<keyword evidence="3" id="KW-0862">Zinc</keyword>
<evidence type="ECO:0000256" key="2">
    <source>
        <dbReference type="ARBA" id="ARBA00022723"/>
    </source>
</evidence>
<dbReference type="InterPro" id="IPR052355">
    <property type="entry name" value="CENP-V-like"/>
</dbReference>
<evidence type="ECO:0000259" key="4">
    <source>
        <dbReference type="PROSITE" id="PS51891"/>
    </source>
</evidence>
<evidence type="ECO:0000313" key="5">
    <source>
        <dbReference type="EMBL" id="KAI1875413.1"/>
    </source>
</evidence>
<dbReference type="Proteomes" id="UP000829685">
    <property type="component" value="Unassembled WGS sequence"/>
</dbReference>
<dbReference type="SUPFAM" id="SSF51316">
    <property type="entry name" value="Mss4-like"/>
    <property type="match status" value="2"/>
</dbReference>
<dbReference type="PANTHER" id="PTHR28620:SF1">
    <property type="entry name" value="CENP-V_GFA DOMAIN-CONTAINING PROTEIN"/>
    <property type="match status" value="1"/>
</dbReference>
<dbReference type="Gene3D" id="2.170.150.70">
    <property type="match status" value="2"/>
</dbReference>